<dbReference type="EMBL" id="JADNYJ010000069">
    <property type="protein sequence ID" value="KAF8892368.1"/>
    <property type="molecule type" value="Genomic_DNA"/>
</dbReference>
<keyword evidence="3" id="KW-1185">Reference proteome</keyword>
<organism evidence="2 3">
    <name type="scientific">Gymnopilus junonius</name>
    <name type="common">Spectacular rustgill mushroom</name>
    <name type="synonym">Gymnopilus spectabilis subsp. junonius</name>
    <dbReference type="NCBI Taxonomy" id="109634"/>
    <lineage>
        <taxon>Eukaryota</taxon>
        <taxon>Fungi</taxon>
        <taxon>Dikarya</taxon>
        <taxon>Basidiomycota</taxon>
        <taxon>Agaricomycotina</taxon>
        <taxon>Agaricomycetes</taxon>
        <taxon>Agaricomycetidae</taxon>
        <taxon>Agaricales</taxon>
        <taxon>Agaricineae</taxon>
        <taxon>Hymenogastraceae</taxon>
        <taxon>Gymnopilus</taxon>
    </lineage>
</organism>
<gene>
    <name evidence="2" type="ORF">CPB84DRAFT_1848800</name>
</gene>
<dbReference type="Proteomes" id="UP000724874">
    <property type="component" value="Unassembled WGS sequence"/>
</dbReference>
<feature type="compositionally biased region" description="Acidic residues" evidence="1">
    <location>
        <begin position="167"/>
        <end position="199"/>
    </location>
</feature>
<sequence length="270" mass="29986">MPDPDMPALNDDGMLKMLARLRGFIRQVTNTTLSASRTVRSISELTAWLTTWMMLSKWEEGIKKLTDKAKAAAGAMSPKSQKFFEQHFAVGSSGSGNKSTSQHKAPTAQCCTNSTLPSPEKPPKTVPTSKPHARTQMNSPHPPSSNTAMHVILDSDNNDTDFKDDGTGDEGNEGNEGEIEDEEDSDEKDNEEEEEDPLEWYEQMQEEIQCKWMMSRKHFHQGQDPHTMDICAMFIVSEVRNFCKACIADGIPKQNTFLKGNISSAGSNPN</sequence>
<evidence type="ECO:0000256" key="1">
    <source>
        <dbReference type="SAM" id="MobiDB-lite"/>
    </source>
</evidence>
<feature type="compositionally biased region" description="Polar residues" evidence="1">
    <location>
        <begin position="95"/>
        <end position="117"/>
    </location>
</feature>
<evidence type="ECO:0000313" key="2">
    <source>
        <dbReference type="EMBL" id="KAF8892368.1"/>
    </source>
</evidence>
<comment type="caution">
    <text evidence="2">The sequence shown here is derived from an EMBL/GenBank/DDBJ whole genome shotgun (WGS) entry which is preliminary data.</text>
</comment>
<feature type="compositionally biased region" description="Polar residues" evidence="1">
    <location>
        <begin position="135"/>
        <end position="148"/>
    </location>
</feature>
<name>A0A9P5TKG4_GYMJU</name>
<reference evidence="2" key="1">
    <citation type="submission" date="2020-11" db="EMBL/GenBank/DDBJ databases">
        <authorList>
            <consortium name="DOE Joint Genome Institute"/>
            <person name="Ahrendt S."/>
            <person name="Riley R."/>
            <person name="Andreopoulos W."/>
            <person name="LaButti K."/>
            <person name="Pangilinan J."/>
            <person name="Ruiz-duenas F.J."/>
            <person name="Barrasa J.M."/>
            <person name="Sanchez-Garcia M."/>
            <person name="Camarero S."/>
            <person name="Miyauchi S."/>
            <person name="Serrano A."/>
            <person name="Linde D."/>
            <person name="Babiker R."/>
            <person name="Drula E."/>
            <person name="Ayuso-Fernandez I."/>
            <person name="Pacheco R."/>
            <person name="Padilla G."/>
            <person name="Ferreira P."/>
            <person name="Barriuso J."/>
            <person name="Kellner H."/>
            <person name="Castanera R."/>
            <person name="Alfaro M."/>
            <person name="Ramirez L."/>
            <person name="Pisabarro A.G."/>
            <person name="Kuo A."/>
            <person name="Tritt A."/>
            <person name="Lipzen A."/>
            <person name="He G."/>
            <person name="Yan M."/>
            <person name="Ng V."/>
            <person name="Cullen D."/>
            <person name="Martin F."/>
            <person name="Rosso M.-N."/>
            <person name="Henrissat B."/>
            <person name="Hibbett D."/>
            <person name="Martinez A.T."/>
            <person name="Grigoriev I.V."/>
        </authorList>
    </citation>
    <scope>NUCLEOTIDE SEQUENCE</scope>
    <source>
        <strain evidence="2">AH 44721</strain>
    </source>
</reference>
<proteinExistence type="predicted"/>
<dbReference type="AlphaFoldDB" id="A0A9P5TKG4"/>
<evidence type="ECO:0000313" key="3">
    <source>
        <dbReference type="Proteomes" id="UP000724874"/>
    </source>
</evidence>
<protein>
    <submittedName>
        <fullName evidence="2">Uncharacterized protein</fullName>
    </submittedName>
</protein>
<accession>A0A9P5TKG4</accession>
<feature type="region of interest" description="Disordered" evidence="1">
    <location>
        <begin position="90"/>
        <end position="200"/>
    </location>
</feature>